<dbReference type="Proteomes" id="UP001485043">
    <property type="component" value="Unassembled WGS sequence"/>
</dbReference>
<keyword evidence="2" id="KW-0812">Transmembrane</keyword>
<dbReference type="PANTHER" id="PTHR31168">
    <property type="entry name" value="OS02G0292800 PROTEIN"/>
    <property type="match status" value="1"/>
</dbReference>
<name>A0AAW1TBP7_9CHLO</name>
<evidence type="ECO:0000313" key="3">
    <source>
        <dbReference type="EMBL" id="KAK9866914.1"/>
    </source>
</evidence>
<organism evidence="3 4">
    <name type="scientific">Apatococcus fuscideae</name>
    <dbReference type="NCBI Taxonomy" id="2026836"/>
    <lineage>
        <taxon>Eukaryota</taxon>
        <taxon>Viridiplantae</taxon>
        <taxon>Chlorophyta</taxon>
        <taxon>core chlorophytes</taxon>
        <taxon>Trebouxiophyceae</taxon>
        <taxon>Chlorellales</taxon>
        <taxon>Chlorellaceae</taxon>
        <taxon>Apatococcus</taxon>
    </lineage>
</organism>
<evidence type="ECO:0000256" key="2">
    <source>
        <dbReference type="SAM" id="Phobius"/>
    </source>
</evidence>
<comment type="caution">
    <text evidence="3">The sequence shown here is derived from an EMBL/GenBank/DDBJ whole genome shotgun (WGS) entry which is preliminary data.</text>
</comment>
<keyword evidence="2" id="KW-0472">Membrane</keyword>
<sequence>MSGTARLLWTHSLAQEEKEAITAVQTVRNAVMACGLFGTACAYIGARALPDLLLNNMYMTNLDSLAKLDPFTGRAHHQTGLISTGVKGGICFCIIFVTFVLFGQAARFYVHLGYLVKIVASKHNVKHWRVEGETLALMRQAGFSFSLAMRGFFFFGLALLYFPGPTSLFCSSVVMTVLLFFTDHLPVTTYEEVVHRIEQRKAHSYEEDDNNGEHAQSGGLIGPRRKHLPATEPSPVVESSMDILSTTNSVTPLVLGDHHKENQRPGRH</sequence>
<keyword evidence="2" id="KW-1133">Transmembrane helix</keyword>
<feature type="region of interest" description="Disordered" evidence="1">
    <location>
        <begin position="201"/>
        <end position="239"/>
    </location>
</feature>
<dbReference type="Pfam" id="PF04654">
    <property type="entry name" value="DUF599"/>
    <property type="match status" value="1"/>
</dbReference>
<evidence type="ECO:0008006" key="5">
    <source>
        <dbReference type="Google" id="ProtNLM"/>
    </source>
</evidence>
<protein>
    <recommendedName>
        <fullName evidence="5">Transmembrane protein</fullName>
    </recommendedName>
</protein>
<feature type="transmembrane region" description="Helical" evidence="2">
    <location>
        <begin position="89"/>
        <end position="110"/>
    </location>
</feature>
<accession>A0AAW1TBP7</accession>
<keyword evidence="4" id="KW-1185">Reference proteome</keyword>
<dbReference type="AlphaFoldDB" id="A0AAW1TBP7"/>
<evidence type="ECO:0000256" key="1">
    <source>
        <dbReference type="SAM" id="MobiDB-lite"/>
    </source>
</evidence>
<evidence type="ECO:0000313" key="4">
    <source>
        <dbReference type="Proteomes" id="UP001485043"/>
    </source>
</evidence>
<reference evidence="3 4" key="1">
    <citation type="journal article" date="2024" name="Nat. Commun.">
        <title>Phylogenomics reveals the evolutionary origins of lichenization in chlorophyte algae.</title>
        <authorList>
            <person name="Puginier C."/>
            <person name="Libourel C."/>
            <person name="Otte J."/>
            <person name="Skaloud P."/>
            <person name="Haon M."/>
            <person name="Grisel S."/>
            <person name="Petersen M."/>
            <person name="Berrin J.G."/>
            <person name="Delaux P.M."/>
            <person name="Dal Grande F."/>
            <person name="Keller J."/>
        </authorList>
    </citation>
    <scope>NUCLEOTIDE SEQUENCE [LARGE SCALE GENOMIC DNA]</scope>
    <source>
        <strain evidence="3 4">SAG 2523</strain>
    </source>
</reference>
<dbReference type="PANTHER" id="PTHR31168:SF1">
    <property type="entry name" value="DUF599 FAMILY PROTEIN"/>
    <property type="match status" value="1"/>
</dbReference>
<dbReference type="InterPro" id="IPR006747">
    <property type="entry name" value="DUF599"/>
</dbReference>
<gene>
    <name evidence="3" type="ORF">WJX84_000776</name>
</gene>
<dbReference type="EMBL" id="JALJOV010000123">
    <property type="protein sequence ID" value="KAK9866914.1"/>
    <property type="molecule type" value="Genomic_DNA"/>
</dbReference>
<proteinExistence type="predicted"/>
<feature type="transmembrane region" description="Helical" evidence="2">
    <location>
        <begin position="152"/>
        <end position="181"/>
    </location>
</feature>